<reference evidence="12" key="1">
    <citation type="submission" date="2017-01" db="EMBL/GenBank/DDBJ databases">
        <title>Comparative genomics of anhydrobiosis in the tardigrade Hypsibius dujardini.</title>
        <authorList>
            <person name="Yoshida Y."/>
            <person name="Koutsovoulos G."/>
            <person name="Laetsch D."/>
            <person name="Stevens L."/>
            <person name="Kumar S."/>
            <person name="Horikawa D."/>
            <person name="Ishino K."/>
            <person name="Komine S."/>
            <person name="Tomita M."/>
            <person name="Blaxter M."/>
            <person name="Arakawa K."/>
        </authorList>
    </citation>
    <scope>NUCLEOTIDE SEQUENCE [LARGE SCALE GENOMIC DNA]</scope>
    <source>
        <strain evidence="12">Z151</strain>
    </source>
</reference>
<dbReference type="PANTHER" id="PTHR24228:SF59">
    <property type="entry name" value="NEUROPEPTIDE RECEPTOR 15"/>
    <property type="match status" value="1"/>
</dbReference>
<dbReference type="AlphaFoldDB" id="A0A1W0WRR8"/>
<evidence type="ECO:0000256" key="2">
    <source>
        <dbReference type="ARBA" id="ARBA00022475"/>
    </source>
</evidence>
<evidence type="ECO:0000256" key="1">
    <source>
        <dbReference type="ARBA" id="ARBA00004651"/>
    </source>
</evidence>
<feature type="transmembrane region" description="Helical" evidence="9">
    <location>
        <begin position="182"/>
        <end position="202"/>
    </location>
</feature>
<keyword evidence="8" id="KW-0807">Transducer</keyword>
<dbReference type="PANTHER" id="PTHR24228">
    <property type="entry name" value="B2 BRADYKININ RECEPTOR/ANGIOTENSIN II RECEPTOR"/>
    <property type="match status" value="1"/>
</dbReference>
<feature type="transmembrane region" description="Helical" evidence="9">
    <location>
        <begin position="249"/>
        <end position="270"/>
    </location>
</feature>
<dbReference type="InterPro" id="IPR017452">
    <property type="entry name" value="GPCR_Rhodpsn_7TM"/>
</dbReference>
<evidence type="ECO:0000256" key="3">
    <source>
        <dbReference type="ARBA" id="ARBA00022692"/>
    </source>
</evidence>
<dbReference type="GO" id="GO:0004930">
    <property type="term" value="F:G protein-coupled receptor activity"/>
    <property type="evidence" value="ECO:0007669"/>
    <property type="project" value="UniProtKB-KW"/>
</dbReference>
<name>A0A1W0WRR8_HYPEX</name>
<evidence type="ECO:0000256" key="4">
    <source>
        <dbReference type="ARBA" id="ARBA00022989"/>
    </source>
</evidence>
<feature type="transmembrane region" description="Helical" evidence="9">
    <location>
        <begin position="87"/>
        <end position="108"/>
    </location>
</feature>
<dbReference type="PROSITE" id="PS50262">
    <property type="entry name" value="G_PROTEIN_RECEP_F1_2"/>
    <property type="match status" value="1"/>
</dbReference>
<organism evidence="11 12">
    <name type="scientific">Hypsibius exemplaris</name>
    <name type="common">Freshwater tardigrade</name>
    <dbReference type="NCBI Taxonomy" id="2072580"/>
    <lineage>
        <taxon>Eukaryota</taxon>
        <taxon>Metazoa</taxon>
        <taxon>Ecdysozoa</taxon>
        <taxon>Tardigrada</taxon>
        <taxon>Eutardigrada</taxon>
        <taxon>Parachela</taxon>
        <taxon>Hypsibioidea</taxon>
        <taxon>Hypsibiidae</taxon>
        <taxon>Hypsibius</taxon>
    </lineage>
</organism>
<dbReference type="OrthoDB" id="6086428at2759"/>
<feature type="transmembrane region" description="Helical" evidence="9">
    <location>
        <begin position="282"/>
        <end position="301"/>
    </location>
</feature>
<keyword evidence="5" id="KW-0297">G-protein coupled receptor</keyword>
<dbReference type="SUPFAM" id="SSF81321">
    <property type="entry name" value="Family A G protein-coupled receptor-like"/>
    <property type="match status" value="1"/>
</dbReference>
<evidence type="ECO:0000256" key="8">
    <source>
        <dbReference type="ARBA" id="ARBA00023224"/>
    </source>
</evidence>
<dbReference type="GO" id="GO:0005886">
    <property type="term" value="C:plasma membrane"/>
    <property type="evidence" value="ECO:0007669"/>
    <property type="project" value="UniProtKB-SubCell"/>
</dbReference>
<gene>
    <name evidence="11" type="ORF">BV898_07988</name>
</gene>
<protein>
    <recommendedName>
        <fullName evidence="10">G-protein coupled receptors family 1 profile domain-containing protein</fullName>
    </recommendedName>
</protein>
<feature type="transmembrane region" description="Helical" evidence="9">
    <location>
        <begin position="48"/>
        <end position="67"/>
    </location>
</feature>
<dbReference type="Pfam" id="PF00001">
    <property type="entry name" value="7tm_1"/>
    <property type="match status" value="1"/>
</dbReference>
<evidence type="ECO:0000256" key="5">
    <source>
        <dbReference type="ARBA" id="ARBA00023040"/>
    </source>
</evidence>
<proteinExistence type="predicted"/>
<accession>A0A1W0WRR8</accession>
<dbReference type="EMBL" id="MTYJ01000055">
    <property type="protein sequence ID" value="OQV17857.1"/>
    <property type="molecule type" value="Genomic_DNA"/>
</dbReference>
<evidence type="ECO:0000313" key="12">
    <source>
        <dbReference type="Proteomes" id="UP000192578"/>
    </source>
</evidence>
<dbReference type="Gene3D" id="1.20.1070.10">
    <property type="entry name" value="Rhodopsin 7-helix transmembrane proteins"/>
    <property type="match status" value="1"/>
</dbReference>
<comment type="caution">
    <text evidence="11">The sequence shown here is derived from an EMBL/GenBank/DDBJ whole genome shotgun (WGS) entry which is preliminary data.</text>
</comment>
<dbReference type="PRINTS" id="PR00237">
    <property type="entry name" value="GPCRRHODOPSN"/>
</dbReference>
<keyword evidence="12" id="KW-1185">Reference proteome</keyword>
<comment type="subcellular location">
    <subcellularLocation>
        <location evidence="1">Cell membrane</location>
        <topology evidence="1">Multi-pass membrane protein</topology>
    </subcellularLocation>
</comment>
<feature type="transmembrane region" description="Helical" evidence="9">
    <location>
        <begin position="12"/>
        <end position="36"/>
    </location>
</feature>
<keyword evidence="6 9" id="KW-0472">Membrane</keyword>
<sequence length="334" mass="38190">MNNMTNGTAEWSVLSVFQLVATLSGFVSNTLVFVAFAVNRSLWTPFNVYVINLVFANWTLIVTEFPMDVISGLYSGQWPLGEVACTYYILTSWYLQPVVFYSHQLIAINRIWAISFPLSYRRIHSTRTAVGLCGAMWCCVLVFLAPGLVRDTLYFRIPLSENHTLCDLNQDVQWSWAVAIQIMFYIWPQIFMVLALVVIFCVQKKRQQARDAWRSNFIRPARSQEVQNQGQGTNIHPGNRVSKENQGNIVLLLLTISVTICWTPNNIYYMWQFIKRHDNQNFYTATTILFAIQASLDPIIFSCSVRGLRTKVHNCCSRFSTSNQIPLCSSGTDS</sequence>
<keyword evidence="3 9" id="KW-0812">Transmembrane</keyword>
<evidence type="ECO:0000256" key="6">
    <source>
        <dbReference type="ARBA" id="ARBA00023136"/>
    </source>
</evidence>
<evidence type="ECO:0000256" key="7">
    <source>
        <dbReference type="ARBA" id="ARBA00023170"/>
    </source>
</evidence>
<dbReference type="Proteomes" id="UP000192578">
    <property type="component" value="Unassembled WGS sequence"/>
</dbReference>
<evidence type="ECO:0000313" key="11">
    <source>
        <dbReference type="EMBL" id="OQV17857.1"/>
    </source>
</evidence>
<evidence type="ECO:0000256" key="9">
    <source>
        <dbReference type="SAM" id="Phobius"/>
    </source>
</evidence>
<keyword evidence="2" id="KW-1003">Cell membrane</keyword>
<evidence type="ECO:0000259" key="10">
    <source>
        <dbReference type="PROSITE" id="PS50262"/>
    </source>
</evidence>
<feature type="domain" description="G-protein coupled receptors family 1 profile" evidence="10">
    <location>
        <begin position="28"/>
        <end position="301"/>
    </location>
</feature>
<feature type="transmembrane region" description="Helical" evidence="9">
    <location>
        <begin position="129"/>
        <end position="149"/>
    </location>
</feature>
<dbReference type="CDD" id="cd00637">
    <property type="entry name" value="7tm_classA_rhodopsin-like"/>
    <property type="match status" value="1"/>
</dbReference>
<keyword evidence="4 9" id="KW-1133">Transmembrane helix</keyword>
<keyword evidence="7" id="KW-0675">Receptor</keyword>
<dbReference type="InterPro" id="IPR000276">
    <property type="entry name" value="GPCR_Rhodpsn"/>
</dbReference>